<keyword evidence="2" id="KW-1185">Reference proteome</keyword>
<gene>
    <name evidence="1" type="ORF">SAMN05421738_1161</name>
</gene>
<protein>
    <submittedName>
        <fullName evidence="1">Uncharacterized protein</fullName>
    </submittedName>
</protein>
<name>A0A1I5A9S6_9FLAO</name>
<accession>A0A1I5A9S6</accession>
<evidence type="ECO:0000313" key="1">
    <source>
        <dbReference type="EMBL" id="SFN58909.1"/>
    </source>
</evidence>
<dbReference type="AlphaFoldDB" id="A0A1I5A9S6"/>
<proteinExistence type="predicted"/>
<evidence type="ECO:0000313" key="2">
    <source>
        <dbReference type="Proteomes" id="UP000199149"/>
    </source>
</evidence>
<dbReference type="EMBL" id="FOUZ01000016">
    <property type="protein sequence ID" value="SFN58909.1"/>
    <property type="molecule type" value="Genomic_DNA"/>
</dbReference>
<sequence>MKNFFINIFLIFFGLSFNYAQDGVGINGYTNLVGSKS</sequence>
<reference evidence="2" key="1">
    <citation type="submission" date="2016-10" db="EMBL/GenBank/DDBJ databases">
        <authorList>
            <person name="Varghese N."/>
            <person name="Submissions S."/>
        </authorList>
    </citation>
    <scope>NUCLEOTIDE SEQUENCE [LARGE SCALE GENOMIC DNA]</scope>
    <source>
        <strain evidence="2">XJ109</strain>
    </source>
</reference>
<dbReference type="Proteomes" id="UP000199149">
    <property type="component" value="Unassembled WGS sequence"/>
</dbReference>
<organism evidence="1 2">
    <name type="scientific">Algoriella xinjiangensis</name>
    <dbReference type="NCBI Taxonomy" id="684065"/>
    <lineage>
        <taxon>Bacteria</taxon>
        <taxon>Pseudomonadati</taxon>
        <taxon>Bacteroidota</taxon>
        <taxon>Flavobacteriia</taxon>
        <taxon>Flavobacteriales</taxon>
        <taxon>Weeksellaceae</taxon>
        <taxon>Algoriella</taxon>
    </lineage>
</organism>